<evidence type="ECO:0000256" key="3">
    <source>
        <dbReference type="ARBA" id="ARBA00005210"/>
    </source>
</evidence>
<name>A0ABQ7S8V6_9ACAR</name>
<evidence type="ECO:0000313" key="17">
    <source>
        <dbReference type="Proteomes" id="UP000825002"/>
    </source>
</evidence>
<comment type="pathway">
    <text evidence="1">Cofactor metabolism; pyridoxal 5'-phosphate salvage; pyridoxamine 5'-phosphate from pyridoxamine: step 1/1.</text>
</comment>
<keyword evidence="7" id="KW-0808">Transferase</keyword>
<evidence type="ECO:0000256" key="2">
    <source>
        <dbReference type="ARBA" id="ARBA00004835"/>
    </source>
</evidence>
<comment type="catalytic activity">
    <reaction evidence="13">
        <text>pyridoxal + ATP = pyridoxal 5'-phosphate + ADP + H(+)</text>
        <dbReference type="Rhea" id="RHEA:10224"/>
        <dbReference type="ChEBI" id="CHEBI:15378"/>
        <dbReference type="ChEBI" id="CHEBI:17310"/>
        <dbReference type="ChEBI" id="CHEBI:30616"/>
        <dbReference type="ChEBI" id="CHEBI:456216"/>
        <dbReference type="ChEBI" id="CHEBI:597326"/>
        <dbReference type="EC" id="2.7.1.35"/>
    </reaction>
    <physiologicalReaction direction="left-to-right" evidence="13">
        <dbReference type="Rhea" id="RHEA:10225"/>
    </physiologicalReaction>
</comment>
<gene>
    <name evidence="16" type="primary">PDXK</name>
    <name evidence="16" type="ORF">GZH46_01609</name>
</gene>
<feature type="non-terminal residue" evidence="16">
    <location>
        <position position="1"/>
    </location>
</feature>
<evidence type="ECO:0000256" key="1">
    <source>
        <dbReference type="ARBA" id="ARBA00004750"/>
    </source>
</evidence>
<comment type="catalytic activity">
    <reaction evidence="14">
        <text>pyridoxine + ATP = pyridoxine 5'-phosphate + ADP + H(+)</text>
        <dbReference type="Rhea" id="RHEA:25108"/>
        <dbReference type="ChEBI" id="CHEBI:15378"/>
        <dbReference type="ChEBI" id="CHEBI:16709"/>
        <dbReference type="ChEBI" id="CHEBI:30616"/>
        <dbReference type="ChEBI" id="CHEBI:58589"/>
        <dbReference type="ChEBI" id="CHEBI:456216"/>
        <dbReference type="EC" id="2.7.1.35"/>
    </reaction>
    <physiologicalReaction direction="left-to-right" evidence="14">
        <dbReference type="Rhea" id="RHEA:25109"/>
    </physiologicalReaction>
</comment>
<evidence type="ECO:0000256" key="11">
    <source>
        <dbReference type="ARBA" id="ARBA00032808"/>
    </source>
</evidence>
<evidence type="ECO:0000313" key="16">
    <source>
        <dbReference type="EMBL" id="KAG9509864.1"/>
    </source>
</evidence>
<keyword evidence="17" id="KW-1185">Reference proteome</keyword>
<evidence type="ECO:0000256" key="6">
    <source>
        <dbReference type="ARBA" id="ARBA00018134"/>
    </source>
</evidence>
<organism evidence="16 17">
    <name type="scientific">Fragariocoptes setiger</name>
    <dbReference type="NCBI Taxonomy" id="1670756"/>
    <lineage>
        <taxon>Eukaryota</taxon>
        <taxon>Metazoa</taxon>
        <taxon>Ecdysozoa</taxon>
        <taxon>Arthropoda</taxon>
        <taxon>Chelicerata</taxon>
        <taxon>Arachnida</taxon>
        <taxon>Acari</taxon>
        <taxon>Acariformes</taxon>
        <taxon>Trombidiformes</taxon>
        <taxon>Prostigmata</taxon>
        <taxon>Eupodina</taxon>
        <taxon>Eriophyoidea</taxon>
        <taxon>Phytoptidae</taxon>
        <taxon>Fragariocoptes</taxon>
    </lineage>
</organism>
<keyword evidence="10" id="KW-0067">ATP-binding</keyword>
<dbReference type="NCBIfam" id="TIGR00687">
    <property type="entry name" value="pyridox_kin"/>
    <property type="match status" value="1"/>
</dbReference>
<comment type="catalytic activity">
    <reaction evidence="12">
        <text>pyridoxamine + ATP = pyridoxamine 5'-phosphate + ADP + H(+)</text>
        <dbReference type="Rhea" id="RHEA:25104"/>
        <dbReference type="ChEBI" id="CHEBI:15378"/>
        <dbReference type="ChEBI" id="CHEBI:30616"/>
        <dbReference type="ChEBI" id="CHEBI:57761"/>
        <dbReference type="ChEBI" id="CHEBI:58451"/>
        <dbReference type="ChEBI" id="CHEBI:456216"/>
        <dbReference type="EC" id="2.7.1.35"/>
    </reaction>
    <physiologicalReaction direction="left-to-right" evidence="12">
        <dbReference type="Rhea" id="RHEA:25105"/>
    </physiologicalReaction>
</comment>
<comment type="pathway">
    <text evidence="3">Cofactor metabolism; pyridoxal 5'-phosphate salvage; pyridoxal 5'-phosphate from pyridoxal: step 1/1.</text>
</comment>
<evidence type="ECO:0000259" key="15">
    <source>
        <dbReference type="Pfam" id="PF08543"/>
    </source>
</evidence>
<dbReference type="EMBL" id="JAIFTH010000304">
    <property type="protein sequence ID" value="KAG9509864.1"/>
    <property type="molecule type" value="Genomic_DNA"/>
</dbReference>
<sequence>MINSSQSSGMMKHAVEKIPRVLSIQSHVVYGYCGNKSATFPLQLLGFEVDPINTVQFSNHTQYGIWDGHKSCQDDIKKIYNAMKRNNLHRDYSYVLTGYVGDGGFLEAIGATVRDIKANNKNCVYVCDPVLGDNGRLYVPHEFTGIYKEIILPLADVVVPNQFEAELLTGIEIKSLESAKKAMYEMHSWGIKTVVISSAKLDNNVSDHECNMLTIMASSIFRGNYVFEYVEVPRQEGNFVGTGDLFAALLTAWLHKSNNDIRTALRKTVSTVQIIIQRTLKQARLLNHGASSFTPKDIELNLIQSKADIENPDESLLV</sequence>
<proteinExistence type="inferred from homology"/>
<dbReference type="InterPro" id="IPR004625">
    <property type="entry name" value="PyrdxlKinase"/>
</dbReference>
<dbReference type="Gene3D" id="3.40.1190.20">
    <property type="match status" value="1"/>
</dbReference>
<evidence type="ECO:0000256" key="12">
    <source>
        <dbReference type="ARBA" id="ARBA00047310"/>
    </source>
</evidence>
<accession>A0ABQ7S8V6</accession>
<dbReference type="PANTHER" id="PTHR10534:SF2">
    <property type="entry name" value="PYRIDOXAL KINASE"/>
    <property type="match status" value="1"/>
</dbReference>
<comment type="similarity">
    <text evidence="4">Belongs to the pyridoxine kinase family.</text>
</comment>
<dbReference type="SUPFAM" id="SSF53613">
    <property type="entry name" value="Ribokinase-like"/>
    <property type="match status" value="1"/>
</dbReference>
<dbReference type="EC" id="2.7.1.35" evidence="5"/>
<dbReference type="InterPro" id="IPR013749">
    <property type="entry name" value="PM/HMP-P_kinase-1"/>
</dbReference>
<keyword evidence="8" id="KW-0547">Nucleotide-binding</keyword>
<evidence type="ECO:0000256" key="4">
    <source>
        <dbReference type="ARBA" id="ARBA00008805"/>
    </source>
</evidence>
<comment type="caution">
    <text evidence="16">The sequence shown here is derived from an EMBL/GenBank/DDBJ whole genome shotgun (WGS) entry which is preliminary data.</text>
</comment>
<dbReference type="CDD" id="cd01173">
    <property type="entry name" value="pyridoxal_pyridoxamine_kinase"/>
    <property type="match status" value="1"/>
</dbReference>
<evidence type="ECO:0000256" key="10">
    <source>
        <dbReference type="ARBA" id="ARBA00022840"/>
    </source>
</evidence>
<comment type="pathway">
    <text evidence="2">Cofactor metabolism; pyridoxal 5'-phosphate salvage; pyridoxine 5'-phosphate from pyridoxine: step 1/1.</text>
</comment>
<dbReference type="InterPro" id="IPR029056">
    <property type="entry name" value="Ribokinase-like"/>
</dbReference>
<evidence type="ECO:0000256" key="5">
    <source>
        <dbReference type="ARBA" id="ARBA00012104"/>
    </source>
</evidence>
<evidence type="ECO:0000256" key="7">
    <source>
        <dbReference type="ARBA" id="ARBA00022679"/>
    </source>
</evidence>
<dbReference type="PANTHER" id="PTHR10534">
    <property type="entry name" value="PYRIDOXAL KINASE"/>
    <property type="match status" value="1"/>
</dbReference>
<dbReference type="Pfam" id="PF08543">
    <property type="entry name" value="Phos_pyr_kin"/>
    <property type="match status" value="1"/>
</dbReference>
<dbReference type="GO" id="GO:0016301">
    <property type="term" value="F:kinase activity"/>
    <property type="evidence" value="ECO:0007669"/>
    <property type="project" value="UniProtKB-KW"/>
</dbReference>
<protein>
    <recommendedName>
        <fullName evidence="6">Pyridoxal kinase</fullName>
        <ecNumber evidence="5">2.7.1.35</ecNumber>
    </recommendedName>
    <alternativeName>
        <fullName evidence="11">Pyridoxine kinase</fullName>
    </alternativeName>
</protein>
<evidence type="ECO:0000256" key="13">
    <source>
        <dbReference type="ARBA" id="ARBA00047377"/>
    </source>
</evidence>
<evidence type="ECO:0000256" key="9">
    <source>
        <dbReference type="ARBA" id="ARBA00022777"/>
    </source>
</evidence>
<evidence type="ECO:0000256" key="14">
    <source>
        <dbReference type="ARBA" id="ARBA00048524"/>
    </source>
</evidence>
<evidence type="ECO:0000256" key="8">
    <source>
        <dbReference type="ARBA" id="ARBA00022741"/>
    </source>
</evidence>
<reference evidence="16 17" key="1">
    <citation type="submission" date="2020-10" db="EMBL/GenBank/DDBJ databases">
        <authorList>
            <person name="Klimov P.B."/>
            <person name="Dyachkov S.M."/>
            <person name="Chetverikov P.E."/>
        </authorList>
    </citation>
    <scope>NUCLEOTIDE SEQUENCE [LARGE SCALE GENOMIC DNA]</scope>
    <source>
        <strain evidence="16">BMOC 18-1129-001#AD2665</strain>
        <tissue evidence="16">Entire mites</tissue>
    </source>
</reference>
<feature type="domain" description="Pyridoxamine kinase/Phosphomethylpyrimidine kinase" evidence="15">
    <location>
        <begin position="112"/>
        <end position="281"/>
    </location>
</feature>
<keyword evidence="9 16" id="KW-0418">Kinase</keyword>
<dbReference type="Proteomes" id="UP000825002">
    <property type="component" value="Unassembled WGS sequence"/>
</dbReference>